<keyword evidence="2" id="KW-0732">Signal</keyword>
<feature type="compositionally biased region" description="Pro residues" evidence="1">
    <location>
        <begin position="44"/>
        <end position="54"/>
    </location>
</feature>
<dbReference type="PROSITE" id="PS51257">
    <property type="entry name" value="PROKAR_LIPOPROTEIN"/>
    <property type="match status" value="1"/>
</dbReference>
<comment type="caution">
    <text evidence="4">The sequence shown here is derived from an EMBL/GenBank/DDBJ whole genome shotgun (WGS) entry which is preliminary data.</text>
</comment>
<dbReference type="CDD" id="cd05379">
    <property type="entry name" value="CAP_bacterial"/>
    <property type="match status" value="1"/>
</dbReference>
<reference evidence="4" key="1">
    <citation type="submission" date="2021-01" db="EMBL/GenBank/DDBJ databases">
        <title>Whole genome shotgun sequence of Planotetraspora thailandica NBRC 104271.</title>
        <authorList>
            <person name="Komaki H."/>
            <person name="Tamura T."/>
        </authorList>
    </citation>
    <scope>NUCLEOTIDE SEQUENCE</scope>
    <source>
        <strain evidence="4">NBRC 104271</strain>
    </source>
</reference>
<evidence type="ECO:0000313" key="4">
    <source>
        <dbReference type="EMBL" id="GII55748.1"/>
    </source>
</evidence>
<sequence>MKRALGAILCAGTLAACGGPTASTAAGAPAADAQAEISADPTPTDSPTPTPSPSPTESKNCRVAVSKPSLASDGKVHAAGSRAGCVTKATFRVRLWRDQPGRDRVTKSGSQKIVNGRITLTVPCGNGFFYAAVSDYLGHSVRSKTVSLSCPKPPKPSGGSSASAGSSEGSTGGSSSGSDGSSSAESSSTGGTTIEQQVLSLTNAERAKAGCRPLKANAKLRAAAYGHSADMSAQNYFQHDSKDGRTFADRIKAAGYSYSAAAENIAEGYPTAAAVVDGWMNSPGHRANILNCTYTDIGVGYVKAGGPYWTQDFGKPM</sequence>
<dbReference type="EMBL" id="BOOR01000029">
    <property type="protein sequence ID" value="GII55748.1"/>
    <property type="molecule type" value="Genomic_DNA"/>
</dbReference>
<accession>A0A8J3V2U4</accession>
<feature type="region of interest" description="Disordered" evidence="1">
    <location>
        <begin position="145"/>
        <end position="193"/>
    </location>
</feature>
<organism evidence="4 5">
    <name type="scientific">Planotetraspora thailandica</name>
    <dbReference type="NCBI Taxonomy" id="487172"/>
    <lineage>
        <taxon>Bacteria</taxon>
        <taxon>Bacillati</taxon>
        <taxon>Actinomycetota</taxon>
        <taxon>Actinomycetes</taxon>
        <taxon>Streptosporangiales</taxon>
        <taxon>Streptosporangiaceae</taxon>
        <taxon>Planotetraspora</taxon>
    </lineage>
</organism>
<dbReference type="InterPro" id="IPR014044">
    <property type="entry name" value="CAP_dom"/>
</dbReference>
<keyword evidence="5" id="KW-1185">Reference proteome</keyword>
<feature type="signal peptide" evidence="2">
    <location>
        <begin position="1"/>
        <end position="25"/>
    </location>
</feature>
<evidence type="ECO:0000256" key="2">
    <source>
        <dbReference type="SAM" id="SignalP"/>
    </source>
</evidence>
<dbReference type="Pfam" id="PF00188">
    <property type="entry name" value="CAP"/>
    <property type="match status" value="1"/>
</dbReference>
<dbReference type="RefSeq" id="WP_203945937.1">
    <property type="nucleotide sequence ID" value="NZ_BOOR01000029.1"/>
</dbReference>
<dbReference type="PANTHER" id="PTHR31157:SF1">
    <property type="entry name" value="SCP DOMAIN-CONTAINING PROTEIN"/>
    <property type="match status" value="1"/>
</dbReference>
<dbReference type="Proteomes" id="UP000605992">
    <property type="component" value="Unassembled WGS sequence"/>
</dbReference>
<evidence type="ECO:0000256" key="1">
    <source>
        <dbReference type="SAM" id="MobiDB-lite"/>
    </source>
</evidence>
<dbReference type="SUPFAM" id="SSF55797">
    <property type="entry name" value="PR-1-like"/>
    <property type="match status" value="1"/>
</dbReference>
<gene>
    <name evidence="4" type="ORF">Pth03_41370</name>
</gene>
<feature type="domain" description="SCP" evidence="3">
    <location>
        <begin position="199"/>
        <end position="313"/>
    </location>
</feature>
<feature type="compositionally biased region" description="Low complexity" evidence="1">
    <location>
        <begin position="21"/>
        <end position="43"/>
    </location>
</feature>
<proteinExistence type="predicted"/>
<feature type="region of interest" description="Disordered" evidence="1">
    <location>
        <begin position="21"/>
        <end position="60"/>
    </location>
</feature>
<evidence type="ECO:0000259" key="3">
    <source>
        <dbReference type="Pfam" id="PF00188"/>
    </source>
</evidence>
<protein>
    <recommendedName>
        <fullName evidence="3">SCP domain-containing protein</fullName>
    </recommendedName>
</protein>
<dbReference type="PANTHER" id="PTHR31157">
    <property type="entry name" value="SCP DOMAIN-CONTAINING PROTEIN"/>
    <property type="match status" value="1"/>
</dbReference>
<dbReference type="AlphaFoldDB" id="A0A8J3V2U4"/>
<evidence type="ECO:0000313" key="5">
    <source>
        <dbReference type="Proteomes" id="UP000605992"/>
    </source>
</evidence>
<feature type="compositionally biased region" description="Low complexity" evidence="1">
    <location>
        <begin position="157"/>
        <end position="169"/>
    </location>
</feature>
<name>A0A8J3V2U4_9ACTN</name>
<dbReference type="Gene3D" id="3.40.33.10">
    <property type="entry name" value="CAP"/>
    <property type="match status" value="1"/>
</dbReference>
<feature type="compositionally biased region" description="Low complexity" evidence="1">
    <location>
        <begin position="176"/>
        <end position="193"/>
    </location>
</feature>
<feature type="chain" id="PRO_5035208852" description="SCP domain-containing protein" evidence="2">
    <location>
        <begin position="26"/>
        <end position="317"/>
    </location>
</feature>
<dbReference type="InterPro" id="IPR035940">
    <property type="entry name" value="CAP_sf"/>
</dbReference>